<organism evidence="1 2">
    <name type="scientific">Cricetulus griseus</name>
    <name type="common">Chinese hamster</name>
    <name type="synonym">Cricetulus barabensis griseus</name>
    <dbReference type="NCBI Taxonomy" id="10029"/>
    <lineage>
        <taxon>Eukaryota</taxon>
        <taxon>Metazoa</taxon>
        <taxon>Chordata</taxon>
        <taxon>Craniata</taxon>
        <taxon>Vertebrata</taxon>
        <taxon>Euteleostomi</taxon>
        <taxon>Mammalia</taxon>
        <taxon>Eutheria</taxon>
        <taxon>Euarchontoglires</taxon>
        <taxon>Glires</taxon>
        <taxon>Rodentia</taxon>
        <taxon>Myomorpha</taxon>
        <taxon>Muroidea</taxon>
        <taxon>Cricetidae</taxon>
        <taxon>Cricetinae</taxon>
        <taxon>Cricetulus</taxon>
    </lineage>
</organism>
<keyword evidence="1" id="KW-0548">Nucleotidyltransferase</keyword>
<gene>
    <name evidence="1" type="ORF">H671_xg20736</name>
</gene>
<evidence type="ECO:0000313" key="2">
    <source>
        <dbReference type="Proteomes" id="UP000030759"/>
    </source>
</evidence>
<dbReference type="EMBL" id="KE686125">
    <property type="protein sequence ID" value="ERE63207.1"/>
    <property type="molecule type" value="Genomic_DNA"/>
</dbReference>
<protein>
    <submittedName>
        <fullName evidence="1">UTP--glucose-1-phosphate uridylyltransferase</fullName>
        <ecNumber evidence="1">2.7.7.9</ecNumber>
    </submittedName>
</protein>
<dbReference type="SUPFAM" id="SSF51161">
    <property type="entry name" value="Trimeric LpxA-like enzymes"/>
    <property type="match status" value="1"/>
</dbReference>
<dbReference type="AlphaFoldDB" id="A0A061HU36"/>
<dbReference type="EC" id="2.7.7.9" evidence="1"/>
<evidence type="ECO:0000313" key="1">
    <source>
        <dbReference type="EMBL" id="ERE63207.1"/>
    </source>
</evidence>
<sequence>MDALYSIVSSTLKTDFLSQLWQHMPKIPTLGINVSGSYFLHGKSILALRVVMSNLNCLRKFERIPHMLELDCLTVLGAVIFEKNASLNETVIIIANHGSIIDTYLEQC</sequence>
<proteinExistence type="predicted"/>
<dbReference type="Proteomes" id="UP000030759">
    <property type="component" value="Unassembled WGS sequence"/>
</dbReference>
<dbReference type="GO" id="GO:0003983">
    <property type="term" value="F:UTP:glucose-1-phosphate uridylyltransferase activity"/>
    <property type="evidence" value="ECO:0007669"/>
    <property type="project" value="UniProtKB-EC"/>
</dbReference>
<dbReference type="InterPro" id="IPR011004">
    <property type="entry name" value="Trimer_LpxA-like_sf"/>
</dbReference>
<keyword evidence="1" id="KW-0808">Transferase</keyword>
<reference evidence="2" key="1">
    <citation type="journal article" date="2013" name="Nat. Biotechnol.">
        <title>Chinese hamster genome sequenced from sorted chromosomes.</title>
        <authorList>
            <person name="Brinkrolf K."/>
            <person name="Rupp O."/>
            <person name="Laux H."/>
            <person name="Kollin F."/>
            <person name="Ernst W."/>
            <person name="Linke B."/>
            <person name="Kofler R."/>
            <person name="Romand S."/>
            <person name="Hesse F."/>
            <person name="Budach W.E."/>
            <person name="Galosy S."/>
            <person name="Muller D."/>
            <person name="Noll T."/>
            <person name="Wienberg J."/>
            <person name="Jostock T."/>
            <person name="Leonard M."/>
            <person name="Grillari J."/>
            <person name="Tauch A."/>
            <person name="Goesmann A."/>
            <person name="Helk B."/>
            <person name="Mott J.E."/>
            <person name="Puhler A."/>
            <person name="Borth N."/>
        </authorList>
    </citation>
    <scope>NUCLEOTIDE SEQUENCE [LARGE SCALE GENOMIC DNA]</scope>
    <source>
        <strain evidence="2">17A/GY</strain>
    </source>
</reference>
<name>A0A061HU36_CRIGR</name>
<dbReference type="Gene3D" id="2.160.10.10">
    <property type="entry name" value="Hexapeptide repeat proteins"/>
    <property type="match status" value="1"/>
</dbReference>
<accession>A0A061HU36</accession>